<dbReference type="Gene3D" id="3.80.10.10">
    <property type="entry name" value="Ribonuclease Inhibitor"/>
    <property type="match status" value="6"/>
</dbReference>
<dbReference type="InterPro" id="IPR003591">
    <property type="entry name" value="Leu-rich_rpt_typical-subtyp"/>
</dbReference>
<dbReference type="Proteomes" id="UP000031737">
    <property type="component" value="Unassembled WGS sequence"/>
</dbReference>
<dbReference type="PANTHER" id="PTHR46652:SF3">
    <property type="entry name" value="LEUCINE-RICH REPEAT-CONTAINING PROTEIN 9"/>
    <property type="match status" value="1"/>
</dbReference>
<dbReference type="SMART" id="SM00369">
    <property type="entry name" value="LRR_TYP"/>
    <property type="match status" value="13"/>
</dbReference>
<dbReference type="EMBL" id="AUPL01006662">
    <property type="protein sequence ID" value="ESL05679.1"/>
    <property type="molecule type" value="Genomic_DNA"/>
</dbReference>
<feature type="compositionally biased region" description="Polar residues" evidence="3">
    <location>
        <begin position="1440"/>
        <end position="1450"/>
    </location>
</feature>
<feature type="domain" description="U2A'/phosphoprotein 32 family A C-terminal" evidence="4">
    <location>
        <begin position="238"/>
        <end position="256"/>
    </location>
</feature>
<evidence type="ECO:0000259" key="4">
    <source>
        <dbReference type="SMART" id="SM00446"/>
    </source>
</evidence>
<feature type="region of interest" description="Disordered" evidence="3">
    <location>
        <begin position="1440"/>
        <end position="1482"/>
    </location>
</feature>
<dbReference type="PANTHER" id="PTHR46652">
    <property type="entry name" value="LEUCINE-RICH REPEAT AND IQ DOMAIN-CONTAINING PROTEIN 1-RELATED"/>
    <property type="match status" value="1"/>
</dbReference>
<dbReference type="VEuPathDB" id="TriTrypDB:TRSC58_06662"/>
<dbReference type="InterPro" id="IPR003603">
    <property type="entry name" value="U2A'_phosphoprotein32A_C"/>
</dbReference>
<evidence type="ECO:0000313" key="6">
    <source>
        <dbReference type="Proteomes" id="UP000031737"/>
    </source>
</evidence>
<dbReference type="SMART" id="SM00446">
    <property type="entry name" value="LRRcap"/>
    <property type="match status" value="3"/>
</dbReference>
<accession>A0A061IT30</accession>
<evidence type="ECO:0000313" key="5">
    <source>
        <dbReference type="EMBL" id="ESL05679.1"/>
    </source>
</evidence>
<keyword evidence="1" id="KW-0433">Leucine-rich repeat</keyword>
<dbReference type="InterPro" id="IPR050836">
    <property type="entry name" value="SDS22/Internalin_LRR"/>
</dbReference>
<dbReference type="InterPro" id="IPR032675">
    <property type="entry name" value="LRR_dom_sf"/>
</dbReference>
<dbReference type="SUPFAM" id="SSF52047">
    <property type="entry name" value="RNI-like"/>
    <property type="match status" value="1"/>
</dbReference>
<organism evidence="5 6">
    <name type="scientific">Trypanosoma rangeli SC58</name>
    <dbReference type="NCBI Taxonomy" id="429131"/>
    <lineage>
        <taxon>Eukaryota</taxon>
        <taxon>Discoba</taxon>
        <taxon>Euglenozoa</taxon>
        <taxon>Kinetoplastea</taxon>
        <taxon>Metakinetoplastina</taxon>
        <taxon>Trypanosomatida</taxon>
        <taxon>Trypanosomatidae</taxon>
        <taxon>Trypanosoma</taxon>
        <taxon>Herpetosoma</taxon>
    </lineage>
</organism>
<dbReference type="SUPFAM" id="SSF52058">
    <property type="entry name" value="L domain-like"/>
    <property type="match status" value="1"/>
</dbReference>
<protein>
    <recommendedName>
        <fullName evidence="4">U2A'/phosphoprotein 32 family A C-terminal domain-containing protein</fullName>
    </recommendedName>
</protein>
<dbReference type="InterPro" id="IPR001611">
    <property type="entry name" value="Leu-rich_rpt"/>
</dbReference>
<dbReference type="SUPFAM" id="SSF52075">
    <property type="entry name" value="Outer arm dynein light chain 1"/>
    <property type="match status" value="2"/>
</dbReference>
<feature type="domain" description="U2A'/phosphoprotein 32 family A C-terminal" evidence="4">
    <location>
        <begin position="1367"/>
        <end position="1385"/>
    </location>
</feature>
<feature type="domain" description="U2A'/phosphoprotein 32 family A C-terminal" evidence="4">
    <location>
        <begin position="1111"/>
        <end position="1129"/>
    </location>
</feature>
<name>A0A061IT30_TRYRA</name>
<gene>
    <name evidence="5" type="ORF">TRSC58_06662</name>
</gene>
<evidence type="ECO:0000256" key="3">
    <source>
        <dbReference type="SAM" id="MobiDB-lite"/>
    </source>
</evidence>
<evidence type="ECO:0000256" key="2">
    <source>
        <dbReference type="ARBA" id="ARBA00022737"/>
    </source>
</evidence>
<dbReference type="SMART" id="SM00365">
    <property type="entry name" value="LRR_SD22"/>
    <property type="match status" value="11"/>
</dbReference>
<dbReference type="Pfam" id="PF14580">
    <property type="entry name" value="LRR_9"/>
    <property type="match status" value="1"/>
</dbReference>
<keyword evidence="6" id="KW-1185">Reference proteome</keyword>
<proteinExistence type="predicted"/>
<reference evidence="5 6" key="1">
    <citation type="submission" date="2013-07" db="EMBL/GenBank/DDBJ databases">
        <authorList>
            <person name="Stoco P.H."/>
            <person name="Wagner G."/>
            <person name="Gerber A."/>
            <person name="Zaha A."/>
            <person name="Thompson C."/>
            <person name="Bartholomeu D.C."/>
            <person name="Luckemeyer D.D."/>
            <person name="Bahia D."/>
            <person name="Loreto E."/>
            <person name="Prestes E.B."/>
            <person name="Lima F.M."/>
            <person name="Rodrigues-Luiz G."/>
            <person name="Vallejo G.A."/>
            <person name="Filho J.F."/>
            <person name="Monteiro K.M."/>
            <person name="Tyler K.M."/>
            <person name="de Almeida L.G."/>
            <person name="Ortiz M.F."/>
            <person name="Siervo M.A."/>
            <person name="de Moraes M.H."/>
            <person name="Cunha O.L."/>
            <person name="Mendonca-Neto R."/>
            <person name="Silva R."/>
            <person name="Teixeira S.M."/>
            <person name="Murta S.M."/>
            <person name="Sincero T.C."/>
            <person name="Mendes T.A."/>
            <person name="Urmenyi T.P."/>
            <person name="Silva V.G."/>
            <person name="da Rocha W.D."/>
            <person name="Andersson B."/>
            <person name="Romanha A.J."/>
            <person name="Steindel M."/>
            <person name="de Vasconcelos A.T."/>
            <person name="Grisard E.C."/>
        </authorList>
    </citation>
    <scope>NUCLEOTIDE SEQUENCE [LARGE SCALE GENOMIC DNA]</scope>
    <source>
        <strain evidence="5 6">SC58</strain>
    </source>
</reference>
<comment type="caution">
    <text evidence="5">The sequence shown here is derived from an EMBL/GenBank/DDBJ whole genome shotgun (WGS) entry which is preliminary data.</text>
</comment>
<keyword evidence="2" id="KW-0677">Repeat</keyword>
<dbReference type="OrthoDB" id="1517790at2759"/>
<dbReference type="PROSITE" id="PS51450">
    <property type="entry name" value="LRR"/>
    <property type="match status" value="7"/>
</dbReference>
<sequence length="1482" mass="167537">MAEEHSDVPAERDGISSAVVEHLRVAIKQAIKDHETAEVVELLCENSGLTLEEFLQAPHEFKVLEVFLLSTSELPQLRLFPYLTVVKIIHVGLESMRSLSYLYHVEELWLNENNIRKIEGLQQMQRLRRLFLQGNTIEDMEGIPYLPQLQELWLCGNQLRHITRLNVLPALVSLWVASNRIATLDNAFTSSMASIEELNLSNNKIYFLDQLMHLGVLKSLRRVWFSDPMYGDAPICHLSNYTTFSLRHLQQLEQLDGVAITAEQRSLAISVYAKKGIYYSMRRAILDRNISILFARVQQEAETKRDLVRKTLRRLNLEITALGECVSYGSPTNKAPTDEEKQHMFKLRAARDRHEVELGGLERQLLDAQERTIFESDSLHERLLLELNSCGNIRLEEGLPEDTWCTSAKELLSSRFDAALYESLGITGVKVNRVFRIMCQGQRERFDNRMRELDIDLVDTRSRRALVRLFSAVPKNMLEQRRFLHEIMINGFSGLYAEDDGVPLTNSLYYADQERLMSTATKHRDVYGIRVPIESFSGQLVVSRLFLGKCVSEMGASREQEANGEVPFMKTERRRRTRRQYGGEVFSIYRAAPHDTSVKVWHMFDKSLVLPEYVIDFTYTTKVYRFISPPLSVYDDLAALQALIEKNVPEVTSDSVADIRTVGYPLFSFLQWLHSCASHVLVSEETESVLRKAEELHRLKNVSFQVSGILTNSLVETYRSQVSTSAESPIVLCDMSGQKITCIPTSISTTNAWASLTQLFLQDNKISSIAWEALALAAPALEKLDLGNNVLNRLEFAAAHFPVLHWLCLSCNKLHALEDLLPICESLPMLKSLDIDHNPWMENKMAEVFCFAVLPQLQHLNAIPISRHASLLLRQKRTIVMDQGMLQYIVAEERKQQTQDAAGGVMTYNDGDQMGYADVKIASFEAVFAELMEKTERERANLASAKKDSSTPPLRGVRSFCFRFSLMRDLAWVLLLPQLRHLCLQSHVIEDLTPLAELRHLKTLNVSGNLVKTAKPLAGMRLVSLNLARNQLTGIECLGEMSELRFLSVTENAITHVAALQHCKCLEELYFARNLVCDVRELHPLHRLPNLVSIDAAGNPCSGCQDTEQKRWEYRNYLVYNLPKLKVLDGVPIGEVEQRRARDVFAGRVNAELLAERVGSTSQWKTAHEVDLSLCGLREVTMMESLVSLKVLHLHHNSITHIDGLLSLHNLVALNLSHNRLGQCPVGHTLQHLHNLRSLSLESNHITDLSALGLLLPRLKFLNLKGNEIAFIDQGLQGLTDLRELLLDNNKLRALGPDCFVNNLQLTDISAEENCIRSTEGLQPLIRLGALDLASNRLGDLRLLLNDLRNATSLATATFLGNSVARRPPYRAQTIAALPALTVLDHKEVTEEERDRAEMMRTTEYSAPHSIVLDPSFSLDAVGGVRVSGAAVQPRVFSNQTQRLPVNNNPRLHLPAYKNTRPMPQMRDSVRKGVVPRVQGGP</sequence>
<evidence type="ECO:0000256" key="1">
    <source>
        <dbReference type="ARBA" id="ARBA00022614"/>
    </source>
</evidence>